<dbReference type="Proteomes" id="UP000663720">
    <property type="component" value="Chromosome"/>
</dbReference>
<organism evidence="9 10">
    <name type="scientific">Desulfonema limicola</name>
    <dbReference type="NCBI Taxonomy" id="45656"/>
    <lineage>
        <taxon>Bacteria</taxon>
        <taxon>Pseudomonadati</taxon>
        <taxon>Thermodesulfobacteriota</taxon>
        <taxon>Desulfobacteria</taxon>
        <taxon>Desulfobacterales</taxon>
        <taxon>Desulfococcaceae</taxon>
        <taxon>Desulfonema</taxon>
    </lineage>
</organism>
<dbReference type="GO" id="GO:0140911">
    <property type="term" value="F:pore-forming activity"/>
    <property type="evidence" value="ECO:0007669"/>
    <property type="project" value="InterPro"/>
</dbReference>
<feature type="binding site" evidence="7">
    <location>
        <position position="60"/>
    </location>
    <ligand>
        <name>Zn(2+)</name>
        <dbReference type="ChEBI" id="CHEBI:29105"/>
    </ligand>
</feature>
<keyword evidence="4 8" id="KW-0812">Transmembrane</keyword>
<sequence>MYKGEGFNSITHLIGAALALIGMVLLIVLAARQGEPWKIVSFSIYGTTLLLLYTFSTLYHSLEGKAKNVFHKLDHLAIYLLIAGTYTPFTLITLRGRWGWSIFGAVWCLAIAGIILDSLHREGQRILPLIIYLFMGWLIMIALKPLLLNLTLTGLLWLLTGGIFYTVGVIFYCFDEKVRHFHGIWHLFVLAGSITHYLTVIFYVL</sequence>
<evidence type="ECO:0000256" key="7">
    <source>
        <dbReference type="PIRSR" id="PIRSR604254-1"/>
    </source>
</evidence>
<gene>
    <name evidence="9" type="ORF">dnl_20730</name>
</gene>
<dbReference type="InterPro" id="IPR004254">
    <property type="entry name" value="AdipoR/HlyIII-related"/>
</dbReference>
<dbReference type="GO" id="GO:0005886">
    <property type="term" value="C:plasma membrane"/>
    <property type="evidence" value="ECO:0007669"/>
    <property type="project" value="UniProtKB-SubCell"/>
</dbReference>
<feature type="transmembrane region" description="Helical" evidence="8">
    <location>
        <begin position="100"/>
        <end position="119"/>
    </location>
</feature>
<feature type="binding site" evidence="7">
    <location>
        <position position="186"/>
    </location>
    <ligand>
        <name>Zn(2+)</name>
        <dbReference type="ChEBI" id="CHEBI:29105"/>
    </ligand>
</feature>
<evidence type="ECO:0000313" key="9">
    <source>
        <dbReference type="EMBL" id="QTA79793.1"/>
    </source>
</evidence>
<dbReference type="Pfam" id="PF03006">
    <property type="entry name" value="HlyIII"/>
    <property type="match status" value="1"/>
</dbReference>
<evidence type="ECO:0000256" key="6">
    <source>
        <dbReference type="ARBA" id="ARBA00023136"/>
    </source>
</evidence>
<dbReference type="AlphaFoldDB" id="A0A975B6M3"/>
<feature type="transmembrane region" description="Helical" evidence="8">
    <location>
        <begin position="12"/>
        <end position="31"/>
    </location>
</feature>
<reference evidence="9" key="1">
    <citation type="journal article" date="2021" name="Microb. Physiol.">
        <title>Proteogenomic Insights into the Physiology of Marine, Sulfate-Reducing, Filamentous Desulfonema limicola and Desulfonema magnum.</title>
        <authorList>
            <person name="Schnaars V."/>
            <person name="Wohlbrand L."/>
            <person name="Scheve S."/>
            <person name="Hinrichs C."/>
            <person name="Reinhardt R."/>
            <person name="Rabus R."/>
        </authorList>
    </citation>
    <scope>NUCLEOTIDE SEQUENCE</scope>
    <source>
        <strain evidence="9">5ac10</strain>
    </source>
</reference>
<feature type="transmembrane region" description="Helical" evidence="8">
    <location>
        <begin position="76"/>
        <end position="94"/>
    </location>
</feature>
<dbReference type="InterPro" id="IPR005744">
    <property type="entry name" value="Hy-lIII"/>
</dbReference>
<keyword evidence="6 8" id="KW-0472">Membrane</keyword>
<dbReference type="RefSeq" id="WP_207691503.1">
    <property type="nucleotide sequence ID" value="NZ_CP061799.1"/>
</dbReference>
<name>A0A975B6M3_9BACT</name>
<dbReference type="PANTHER" id="PTHR20855:SF3">
    <property type="entry name" value="LD03007P"/>
    <property type="match status" value="1"/>
</dbReference>
<proteinExistence type="inferred from homology"/>
<evidence type="ECO:0000256" key="5">
    <source>
        <dbReference type="ARBA" id="ARBA00022989"/>
    </source>
</evidence>
<evidence type="ECO:0000256" key="4">
    <source>
        <dbReference type="ARBA" id="ARBA00022692"/>
    </source>
</evidence>
<comment type="similarity">
    <text evidence="2">Belongs to the UPF0073 (Hly-III) family.</text>
</comment>
<keyword evidence="7" id="KW-0479">Metal-binding</keyword>
<evidence type="ECO:0000256" key="3">
    <source>
        <dbReference type="ARBA" id="ARBA00022475"/>
    </source>
</evidence>
<keyword evidence="7" id="KW-0862">Zinc</keyword>
<dbReference type="KEGG" id="dli:dnl_20730"/>
<feature type="binding site" evidence="7">
    <location>
        <position position="182"/>
    </location>
    <ligand>
        <name>Zn(2+)</name>
        <dbReference type="ChEBI" id="CHEBI:29105"/>
    </ligand>
</feature>
<feature type="transmembrane region" description="Helical" evidence="8">
    <location>
        <begin position="126"/>
        <end position="143"/>
    </location>
</feature>
<keyword evidence="5 8" id="KW-1133">Transmembrane helix</keyword>
<dbReference type="GO" id="GO:0046872">
    <property type="term" value="F:metal ion binding"/>
    <property type="evidence" value="ECO:0007669"/>
    <property type="project" value="UniProtKB-KW"/>
</dbReference>
<dbReference type="PANTHER" id="PTHR20855">
    <property type="entry name" value="ADIPOR/PROGESTIN RECEPTOR-RELATED"/>
    <property type="match status" value="1"/>
</dbReference>
<accession>A0A975B6M3</accession>
<dbReference type="NCBIfam" id="TIGR01065">
    <property type="entry name" value="hlyIII"/>
    <property type="match status" value="1"/>
</dbReference>
<evidence type="ECO:0000256" key="2">
    <source>
        <dbReference type="ARBA" id="ARBA00008488"/>
    </source>
</evidence>
<evidence type="ECO:0000256" key="1">
    <source>
        <dbReference type="ARBA" id="ARBA00004651"/>
    </source>
</evidence>
<keyword evidence="3" id="KW-1003">Cell membrane</keyword>
<evidence type="ECO:0000256" key="8">
    <source>
        <dbReference type="SAM" id="Phobius"/>
    </source>
</evidence>
<feature type="transmembrane region" description="Helical" evidence="8">
    <location>
        <begin position="186"/>
        <end position="204"/>
    </location>
</feature>
<feature type="transmembrane region" description="Helical" evidence="8">
    <location>
        <begin position="37"/>
        <end position="55"/>
    </location>
</feature>
<feature type="transmembrane region" description="Helical" evidence="8">
    <location>
        <begin position="155"/>
        <end position="174"/>
    </location>
</feature>
<evidence type="ECO:0000313" key="10">
    <source>
        <dbReference type="Proteomes" id="UP000663720"/>
    </source>
</evidence>
<protein>
    <submittedName>
        <fullName evidence="9">Channel protein, hemolysin III family</fullName>
    </submittedName>
</protein>
<keyword evidence="10" id="KW-1185">Reference proteome</keyword>
<comment type="subcellular location">
    <subcellularLocation>
        <location evidence="1">Cell membrane</location>
        <topology evidence="1">Multi-pass membrane protein</topology>
    </subcellularLocation>
</comment>
<dbReference type="EMBL" id="CP061799">
    <property type="protein sequence ID" value="QTA79793.1"/>
    <property type="molecule type" value="Genomic_DNA"/>
</dbReference>